<dbReference type="InterPro" id="IPR016181">
    <property type="entry name" value="Acyl_CoA_acyltransferase"/>
</dbReference>
<evidence type="ECO:0000259" key="3">
    <source>
        <dbReference type="PROSITE" id="PS51186"/>
    </source>
</evidence>
<protein>
    <submittedName>
        <fullName evidence="4">GNAT family N-acetyltransferase</fullName>
    </submittedName>
</protein>
<dbReference type="PANTHER" id="PTHR43877">
    <property type="entry name" value="AMINOALKYLPHOSPHONATE N-ACETYLTRANSFERASE-RELATED-RELATED"/>
    <property type="match status" value="1"/>
</dbReference>
<keyword evidence="5" id="KW-1185">Reference proteome</keyword>
<dbReference type="EMBL" id="SUMB01000002">
    <property type="protein sequence ID" value="TJZ56952.1"/>
    <property type="molecule type" value="Genomic_DNA"/>
</dbReference>
<keyword evidence="2" id="KW-0012">Acyltransferase</keyword>
<evidence type="ECO:0000313" key="5">
    <source>
        <dbReference type="Proteomes" id="UP000308697"/>
    </source>
</evidence>
<evidence type="ECO:0000256" key="2">
    <source>
        <dbReference type="ARBA" id="ARBA00023315"/>
    </source>
</evidence>
<organism evidence="4 5">
    <name type="scientific">Streptomyces piniterrae</name>
    <dbReference type="NCBI Taxonomy" id="2571125"/>
    <lineage>
        <taxon>Bacteria</taxon>
        <taxon>Bacillati</taxon>
        <taxon>Actinomycetota</taxon>
        <taxon>Actinomycetes</taxon>
        <taxon>Kitasatosporales</taxon>
        <taxon>Streptomycetaceae</taxon>
        <taxon>Streptomyces</taxon>
    </lineage>
</organism>
<dbReference type="PROSITE" id="PS51186">
    <property type="entry name" value="GNAT"/>
    <property type="match status" value="1"/>
</dbReference>
<evidence type="ECO:0000313" key="4">
    <source>
        <dbReference type="EMBL" id="TJZ56952.1"/>
    </source>
</evidence>
<dbReference type="Proteomes" id="UP000308697">
    <property type="component" value="Unassembled WGS sequence"/>
</dbReference>
<dbReference type="SUPFAM" id="SSF55729">
    <property type="entry name" value="Acyl-CoA N-acyltransferases (Nat)"/>
    <property type="match status" value="1"/>
</dbReference>
<sequence length="288" mass="30732">MTWTTTQDLDAFEASAGAFLRARPAEHTVLLSVTASLRAIGADAYGAGAPWFGWWRRGGAETVGAAFVWTPPRTVLLSPMPQEAAAEWADEMSRRRLAVPGVNAGRAAAEAAAAAWQRSQGGTVRTAERARLYRLGALIPPAPAPPGAARLATTTDRDLLIDWFTAFAAEVGDPPPRDARAVDDRIAHGRCTLWEVDGHPVAMAGVTRTLFGTARVAPVYTPPDLRGRGYAGAVTAAVSRAAQAADAAELLLFADLDNPTSNALYQRLGYRPVEDHLVLEFDPEPDRP</sequence>
<gene>
    <name evidence="4" type="ORF">FCH28_05565</name>
</gene>
<dbReference type="Pfam" id="PF00583">
    <property type="entry name" value="Acetyltransf_1"/>
    <property type="match status" value="1"/>
</dbReference>
<dbReference type="OrthoDB" id="3174529at2"/>
<name>A0A4U0NSE6_9ACTN</name>
<proteinExistence type="predicted"/>
<keyword evidence="1 4" id="KW-0808">Transferase</keyword>
<feature type="domain" description="N-acetyltransferase" evidence="3">
    <location>
        <begin position="147"/>
        <end position="288"/>
    </location>
</feature>
<dbReference type="Gene3D" id="3.40.630.30">
    <property type="match status" value="1"/>
</dbReference>
<evidence type="ECO:0000256" key="1">
    <source>
        <dbReference type="ARBA" id="ARBA00022679"/>
    </source>
</evidence>
<dbReference type="RefSeq" id="WP_136738572.1">
    <property type="nucleotide sequence ID" value="NZ_SUMB01000002.1"/>
</dbReference>
<dbReference type="InterPro" id="IPR000182">
    <property type="entry name" value="GNAT_dom"/>
</dbReference>
<dbReference type="AlphaFoldDB" id="A0A4U0NSE6"/>
<reference evidence="4 5" key="1">
    <citation type="submission" date="2019-04" db="EMBL/GenBank/DDBJ databases">
        <title>Streptomyces piniterrae sp. nov., a heliquinomycin-producing actinomycete isolated from rhizosphere soil of Pinus yunnanensis.</title>
        <authorList>
            <person name="Zhuang X."/>
            <person name="Zhao J."/>
        </authorList>
    </citation>
    <scope>NUCLEOTIDE SEQUENCE [LARGE SCALE GENOMIC DNA]</scope>
    <source>
        <strain evidence="5">jys28</strain>
    </source>
</reference>
<dbReference type="GO" id="GO:0016747">
    <property type="term" value="F:acyltransferase activity, transferring groups other than amino-acyl groups"/>
    <property type="evidence" value="ECO:0007669"/>
    <property type="project" value="InterPro"/>
</dbReference>
<accession>A0A4U0NSE6</accession>
<comment type="caution">
    <text evidence="4">The sequence shown here is derived from an EMBL/GenBank/DDBJ whole genome shotgun (WGS) entry which is preliminary data.</text>
</comment>
<dbReference type="InterPro" id="IPR050832">
    <property type="entry name" value="Bact_Acetyltransf"/>
</dbReference>